<dbReference type="GO" id="GO:0016705">
    <property type="term" value="F:oxidoreductase activity, acting on paired donors, with incorporation or reduction of molecular oxygen"/>
    <property type="evidence" value="ECO:0007669"/>
    <property type="project" value="InterPro"/>
</dbReference>
<protein>
    <recommendedName>
        <fullName evidence="14">Cytochrome P450</fullName>
    </recommendedName>
</protein>
<dbReference type="GO" id="GO:0004497">
    <property type="term" value="F:monooxygenase activity"/>
    <property type="evidence" value="ECO:0007669"/>
    <property type="project" value="UniProtKB-KW"/>
</dbReference>
<dbReference type="PRINTS" id="PR00463">
    <property type="entry name" value="EP450I"/>
</dbReference>
<dbReference type="PRINTS" id="PR00385">
    <property type="entry name" value="P450"/>
</dbReference>
<comment type="caution">
    <text evidence="12">The sequence shown here is derived from an EMBL/GenBank/DDBJ whole genome shotgun (WGS) entry which is preliminary data.</text>
</comment>
<dbReference type="CDD" id="cd11065">
    <property type="entry name" value="CYP64-like"/>
    <property type="match status" value="1"/>
</dbReference>
<evidence type="ECO:0000256" key="3">
    <source>
        <dbReference type="ARBA" id="ARBA00010617"/>
    </source>
</evidence>
<sequence>MGAPSLDAVAVAVGLSVLSLLYLGRTRKNVSAPLPPGPKRLPIIGNMLDMPKGNEWFTYEKWGKEFGSDIVHVDVLGTDLIIVNSAKAANELFEKRSSLYSDRPKLMALNAILKLDWVLCFIPYGPRWRAIRKAFHGHFHPTATLQYQPMELKASHELLRRLLDKPEEFVEHLRHMAGEIIMGIAYGIEVKPHDDPYIEIAEKTLQGIALASGPEGGLYDMAPALLKMPDWFPGSGHKKELKKWIHWGISMVETPYRTAKEAVMKGSAVPSVTSSMISQVENQLASEIMAKEVPANMYLAGADTTVSALTSFFLAMSLYPEAMKKAQAEIDTVIGGDRLPDFSDEQSLPYVSALVKEVLRWRPVVPLAIPHRLVSDDIYEGYFIPGGSIVIGNGWAMLHDESIFPDAGSFKPEHFLDPSVKFPEIAFGFGRRICPGRFMARASVWIAIASVLAVFDISKAVDENGKEIEPVDEYTSGIVVYPIPFKCKITPRSNAAEDLMPSISYPTVLTAREREREAPALPTSIEPTACTLPAISDLSIQAVAPRAVAASLNFASHQIDPQTPSVPREVTITESPRLRRARASGPAEAS</sequence>
<dbReference type="InterPro" id="IPR001128">
    <property type="entry name" value="Cyt_P450"/>
</dbReference>
<keyword evidence="7 9" id="KW-0408">Iron</keyword>
<evidence type="ECO:0000256" key="7">
    <source>
        <dbReference type="ARBA" id="ARBA00023004"/>
    </source>
</evidence>
<evidence type="ECO:0000256" key="2">
    <source>
        <dbReference type="ARBA" id="ARBA00005179"/>
    </source>
</evidence>
<dbReference type="PANTHER" id="PTHR46300:SF7">
    <property type="entry name" value="P450, PUTATIVE (EUROFUNG)-RELATED"/>
    <property type="match status" value="1"/>
</dbReference>
<gene>
    <name evidence="12" type="ORF">EW146_g3176</name>
</gene>
<dbReference type="InterPro" id="IPR017972">
    <property type="entry name" value="Cyt_P450_CS"/>
</dbReference>
<dbReference type="OrthoDB" id="2789670at2759"/>
<comment type="pathway">
    <text evidence="2">Secondary metabolite biosynthesis.</text>
</comment>
<evidence type="ECO:0000256" key="5">
    <source>
        <dbReference type="ARBA" id="ARBA00022723"/>
    </source>
</evidence>
<keyword evidence="8 10" id="KW-0503">Monooxygenase</keyword>
<dbReference type="Pfam" id="PF00067">
    <property type="entry name" value="p450"/>
    <property type="match status" value="1"/>
</dbReference>
<reference evidence="12 13" key="1">
    <citation type="submission" date="2019-02" db="EMBL/GenBank/DDBJ databases">
        <title>Genome sequencing of the rare red list fungi Bondarzewia mesenterica.</title>
        <authorList>
            <person name="Buettner E."/>
            <person name="Kellner H."/>
        </authorList>
    </citation>
    <scope>NUCLEOTIDE SEQUENCE [LARGE SCALE GENOMIC DNA]</scope>
    <source>
        <strain evidence="12 13">DSM 108281</strain>
    </source>
</reference>
<evidence type="ECO:0000256" key="1">
    <source>
        <dbReference type="ARBA" id="ARBA00001971"/>
    </source>
</evidence>
<dbReference type="SUPFAM" id="SSF48264">
    <property type="entry name" value="Cytochrome P450"/>
    <property type="match status" value="1"/>
</dbReference>
<dbReference type="AlphaFoldDB" id="A0A4S4LYG4"/>
<comment type="cofactor">
    <cofactor evidence="1 9">
        <name>heme</name>
        <dbReference type="ChEBI" id="CHEBI:30413"/>
    </cofactor>
</comment>
<name>A0A4S4LYG4_9AGAM</name>
<dbReference type="Proteomes" id="UP000310158">
    <property type="component" value="Unassembled WGS sequence"/>
</dbReference>
<dbReference type="PROSITE" id="PS00086">
    <property type="entry name" value="CYTOCHROME_P450"/>
    <property type="match status" value="1"/>
</dbReference>
<dbReference type="Gene3D" id="1.10.630.10">
    <property type="entry name" value="Cytochrome P450"/>
    <property type="match status" value="1"/>
</dbReference>
<evidence type="ECO:0000256" key="11">
    <source>
        <dbReference type="SAM" id="MobiDB-lite"/>
    </source>
</evidence>
<keyword evidence="5 9" id="KW-0479">Metal-binding</keyword>
<proteinExistence type="inferred from homology"/>
<keyword evidence="4 9" id="KW-0349">Heme</keyword>
<evidence type="ECO:0000313" key="13">
    <source>
        <dbReference type="Proteomes" id="UP000310158"/>
    </source>
</evidence>
<dbReference type="GO" id="GO:0020037">
    <property type="term" value="F:heme binding"/>
    <property type="evidence" value="ECO:0007669"/>
    <property type="project" value="InterPro"/>
</dbReference>
<evidence type="ECO:0000256" key="10">
    <source>
        <dbReference type="RuleBase" id="RU000461"/>
    </source>
</evidence>
<dbReference type="InterPro" id="IPR050364">
    <property type="entry name" value="Cytochrome_P450_fung"/>
</dbReference>
<keyword evidence="6 10" id="KW-0560">Oxidoreductase</keyword>
<dbReference type="GO" id="GO:0005506">
    <property type="term" value="F:iron ion binding"/>
    <property type="evidence" value="ECO:0007669"/>
    <property type="project" value="InterPro"/>
</dbReference>
<feature type="region of interest" description="Disordered" evidence="11">
    <location>
        <begin position="560"/>
        <end position="590"/>
    </location>
</feature>
<evidence type="ECO:0000256" key="9">
    <source>
        <dbReference type="PIRSR" id="PIRSR602401-1"/>
    </source>
</evidence>
<evidence type="ECO:0000256" key="6">
    <source>
        <dbReference type="ARBA" id="ARBA00023002"/>
    </source>
</evidence>
<dbReference type="EMBL" id="SGPL01000101">
    <property type="protein sequence ID" value="THH17674.1"/>
    <property type="molecule type" value="Genomic_DNA"/>
</dbReference>
<feature type="binding site" description="axial binding residue" evidence="9">
    <location>
        <position position="434"/>
    </location>
    <ligand>
        <name>heme</name>
        <dbReference type="ChEBI" id="CHEBI:30413"/>
    </ligand>
    <ligandPart>
        <name>Fe</name>
        <dbReference type="ChEBI" id="CHEBI:18248"/>
    </ligandPart>
</feature>
<accession>A0A4S4LYG4</accession>
<dbReference type="InterPro" id="IPR002401">
    <property type="entry name" value="Cyt_P450_E_grp-I"/>
</dbReference>
<evidence type="ECO:0008006" key="14">
    <source>
        <dbReference type="Google" id="ProtNLM"/>
    </source>
</evidence>
<dbReference type="PANTHER" id="PTHR46300">
    <property type="entry name" value="P450, PUTATIVE (EUROFUNG)-RELATED-RELATED"/>
    <property type="match status" value="1"/>
</dbReference>
<organism evidence="12 13">
    <name type="scientific">Bondarzewia mesenterica</name>
    <dbReference type="NCBI Taxonomy" id="1095465"/>
    <lineage>
        <taxon>Eukaryota</taxon>
        <taxon>Fungi</taxon>
        <taxon>Dikarya</taxon>
        <taxon>Basidiomycota</taxon>
        <taxon>Agaricomycotina</taxon>
        <taxon>Agaricomycetes</taxon>
        <taxon>Russulales</taxon>
        <taxon>Bondarzewiaceae</taxon>
        <taxon>Bondarzewia</taxon>
    </lineage>
</organism>
<evidence type="ECO:0000256" key="8">
    <source>
        <dbReference type="ARBA" id="ARBA00023033"/>
    </source>
</evidence>
<dbReference type="InterPro" id="IPR036396">
    <property type="entry name" value="Cyt_P450_sf"/>
</dbReference>
<comment type="similarity">
    <text evidence="3 10">Belongs to the cytochrome P450 family.</text>
</comment>
<keyword evidence="13" id="KW-1185">Reference proteome</keyword>
<evidence type="ECO:0000313" key="12">
    <source>
        <dbReference type="EMBL" id="THH17674.1"/>
    </source>
</evidence>
<evidence type="ECO:0000256" key="4">
    <source>
        <dbReference type="ARBA" id="ARBA00022617"/>
    </source>
</evidence>